<proteinExistence type="predicted"/>
<dbReference type="InterPro" id="IPR009667">
    <property type="entry name" value="DUF1258"/>
</dbReference>
<comment type="caution">
    <text evidence="2">The sequence shown here is derived from an EMBL/GenBank/DDBJ whole genome shotgun (WGS) entry which is preliminary data.</text>
</comment>
<reference evidence="2" key="2">
    <citation type="journal article" date="2023" name="BMC Genomics">
        <title>Pest status, molecular evolution, and epigenetic factors derived from the genome assembly of Frankliniella fusca, a thysanopteran phytovirus vector.</title>
        <authorList>
            <person name="Catto M.A."/>
            <person name="Labadie P.E."/>
            <person name="Jacobson A.L."/>
            <person name="Kennedy G.G."/>
            <person name="Srinivasan R."/>
            <person name="Hunt B.G."/>
        </authorList>
    </citation>
    <scope>NUCLEOTIDE SEQUENCE</scope>
    <source>
        <strain evidence="2">PL_HMW_Pooled</strain>
    </source>
</reference>
<evidence type="ECO:0000313" key="3">
    <source>
        <dbReference type="Proteomes" id="UP001219518"/>
    </source>
</evidence>
<organism evidence="2 3">
    <name type="scientific">Frankliniella fusca</name>
    <dbReference type="NCBI Taxonomy" id="407009"/>
    <lineage>
        <taxon>Eukaryota</taxon>
        <taxon>Metazoa</taxon>
        <taxon>Ecdysozoa</taxon>
        <taxon>Arthropoda</taxon>
        <taxon>Hexapoda</taxon>
        <taxon>Insecta</taxon>
        <taxon>Pterygota</taxon>
        <taxon>Neoptera</taxon>
        <taxon>Paraneoptera</taxon>
        <taxon>Thysanoptera</taxon>
        <taxon>Terebrantia</taxon>
        <taxon>Thripoidea</taxon>
        <taxon>Thripidae</taxon>
        <taxon>Frankliniella</taxon>
    </lineage>
</organism>
<evidence type="ECO:0000256" key="1">
    <source>
        <dbReference type="SAM" id="MobiDB-lite"/>
    </source>
</evidence>
<sequence length="913" mass="103910">MNPEEDKGPDEVARHAKRLRRQYLQCEEESHVVDFSMESIESDTSLFTLDPSVDTPDKEAREQSAICGHSSTTGGSSFAQHPRTPNIPDPDDGLFPTFGEETGSIPPSKTTLPSLQLGIDNSLQGTIVIDVEDLPLDSVTPHYEGELPENFSRFASEDAHFPTEDVDADVIVQEPDPTLHANQPLYDGAPITPVESLTAIMSFIQSEHLSGVGVGRLLSLLSLHLPQPNNFFKNSKELFKLLERHEEPLEISYFCSVCYKSRMSSSDLCDSCTADTKSVCMFIHFPLAPQILRMCNRPNFFKDIEYKYTRVKHDASNFEDIYDGQAYKEAEKQFSIGDTNLTLSWNSDGLQIFNSSLMSLWPFYFVINELPPNKRFLTENLLIGGIWCGVTKPHPNFTLKNIWHDLKNLEKGISINETSVNKVFVKLLCGTCDAPARAYFMNMKTFAGFFSCPFCLCRGENSPETDDVTVFPFERYFQPRTLQEYHNNVQFAIDNRVLHNKALQNDPRCCGIKGPTYLSYMLDNMFLATAVDSMHCVYLGVMRQMLNIWTDKANQGKEYSLLSKMKQVNDRILGIEPPHFLDRMPETLDKLIHWKASMLRAFMFNFALCVLCGILPTVYFEHFILFVSGVAILNTSSVSSEDIQKATEMLTLFVEQFETLYGKRHMSHNLHMLLHLGTSVEYLAPLWVTNCFKFEDANGRLVQLVHGTRHAGLQICSNLSMVTHLPLMVHNLKNDAVKQYCQNLRHKWMKLKVNSKIAENMFCIGNVKPLPANNLWMLSEIAQVEFQPSLDSIEVFDRLYKDSLLYVSDSYRKTQRISSYVKYNCLDSLEIGNIVTFVKITKASPNYYAVLKRLQTSAAFHTDENPVRHIHQIHFPHVCIDVVPLSCLKTVLFKVVVSDIIYVSEPLNSFELE</sequence>
<dbReference type="Pfam" id="PF06869">
    <property type="entry name" value="DUF1258"/>
    <property type="match status" value="1"/>
</dbReference>
<dbReference type="AlphaFoldDB" id="A0AAE1LXA9"/>
<feature type="region of interest" description="Disordered" evidence="1">
    <location>
        <begin position="46"/>
        <end position="112"/>
    </location>
</feature>
<dbReference type="PANTHER" id="PTHR46579:SF1">
    <property type="entry name" value="F5_8 TYPE C DOMAIN-CONTAINING PROTEIN"/>
    <property type="match status" value="1"/>
</dbReference>
<feature type="compositionally biased region" description="Polar residues" evidence="1">
    <location>
        <begin position="69"/>
        <end position="79"/>
    </location>
</feature>
<accession>A0AAE1LXA9</accession>
<dbReference type="EMBL" id="JAHWGI010001437">
    <property type="protein sequence ID" value="KAK3932572.1"/>
    <property type="molecule type" value="Genomic_DNA"/>
</dbReference>
<gene>
    <name evidence="2" type="ORF">KUF71_013031</name>
</gene>
<protein>
    <submittedName>
        <fullName evidence="2">PDZ domain-containing protein MAGIX</fullName>
    </submittedName>
</protein>
<name>A0AAE1LXA9_9NEOP</name>
<evidence type="ECO:0000313" key="2">
    <source>
        <dbReference type="EMBL" id="KAK3932572.1"/>
    </source>
</evidence>
<reference evidence="2" key="1">
    <citation type="submission" date="2021-07" db="EMBL/GenBank/DDBJ databases">
        <authorList>
            <person name="Catto M.A."/>
            <person name="Jacobson A."/>
            <person name="Kennedy G."/>
            <person name="Labadie P."/>
            <person name="Hunt B.G."/>
            <person name="Srinivasan R."/>
        </authorList>
    </citation>
    <scope>NUCLEOTIDE SEQUENCE</scope>
    <source>
        <strain evidence="2">PL_HMW_Pooled</strain>
        <tissue evidence="2">Head</tissue>
    </source>
</reference>
<dbReference type="PANTHER" id="PTHR46579">
    <property type="entry name" value="F5/8 TYPE C DOMAIN-CONTAINING PROTEIN-RELATED"/>
    <property type="match status" value="1"/>
</dbReference>
<keyword evidence="3" id="KW-1185">Reference proteome</keyword>
<dbReference type="Proteomes" id="UP001219518">
    <property type="component" value="Unassembled WGS sequence"/>
</dbReference>